<evidence type="ECO:0000256" key="1">
    <source>
        <dbReference type="SAM" id="MobiDB-lite"/>
    </source>
</evidence>
<feature type="compositionally biased region" description="Basic and acidic residues" evidence="1">
    <location>
        <begin position="40"/>
        <end position="52"/>
    </location>
</feature>
<reference evidence="2" key="1">
    <citation type="submission" date="2023-10" db="EMBL/GenBank/DDBJ databases">
        <authorList>
            <person name="Chen Y."/>
            <person name="Shah S."/>
            <person name="Dougan E. K."/>
            <person name="Thang M."/>
            <person name="Chan C."/>
        </authorList>
    </citation>
    <scope>NUCLEOTIDE SEQUENCE [LARGE SCALE GENOMIC DNA]</scope>
</reference>
<organism evidence="2 3">
    <name type="scientific">Prorocentrum cordatum</name>
    <dbReference type="NCBI Taxonomy" id="2364126"/>
    <lineage>
        <taxon>Eukaryota</taxon>
        <taxon>Sar</taxon>
        <taxon>Alveolata</taxon>
        <taxon>Dinophyceae</taxon>
        <taxon>Prorocentrales</taxon>
        <taxon>Prorocentraceae</taxon>
        <taxon>Prorocentrum</taxon>
    </lineage>
</organism>
<dbReference type="Proteomes" id="UP001189429">
    <property type="component" value="Unassembled WGS sequence"/>
</dbReference>
<evidence type="ECO:0000313" key="3">
    <source>
        <dbReference type="Proteomes" id="UP001189429"/>
    </source>
</evidence>
<name>A0ABN9YEL0_9DINO</name>
<feature type="compositionally biased region" description="Basic and acidic residues" evidence="1">
    <location>
        <begin position="60"/>
        <end position="77"/>
    </location>
</feature>
<comment type="caution">
    <text evidence="2">The sequence shown here is derived from an EMBL/GenBank/DDBJ whole genome shotgun (WGS) entry which is preliminary data.</text>
</comment>
<sequence length="131" mass="13907">MSVVGSDGNGVVWRKADGLHAWPQKLALQGSGAPSGWLRDGARGKERQRGGDGDGEDEEESRRWTADGGPRAKDPHAQARGAKASLPRLAPLHPVWELHLAAVPLHDNVRRATPLLKSIVIESASADSSVA</sequence>
<protein>
    <submittedName>
        <fullName evidence="2">Uncharacterized protein</fullName>
    </submittedName>
</protein>
<proteinExistence type="predicted"/>
<accession>A0ABN9YEL0</accession>
<gene>
    <name evidence="2" type="ORF">PCOR1329_LOCUS85141</name>
</gene>
<evidence type="ECO:0000313" key="2">
    <source>
        <dbReference type="EMBL" id="CAK0911196.1"/>
    </source>
</evidence>
<feature type="region of interest" description="Disordered" evidence="1">
    <location>
        <begin position="27"/>
        <end position="85"/>
    </location>
</feature>
<keyword evidence="3" id="KW-1185">Reference proteome</keyword>
<dbReference type="EMBL" id="CAUYUJ010022536">
    <property type="protein sequence ID" value="CAK0911196.1"/>
    <property type="molecule type" value="Genomic_DNA"/>
</dbReference>